<evidence type="ECO:0000313" key="4">
    <source>
        <dbReference type="Proteomes" id="UP000545493"/>
    </source>
</evidence>
<organism evidence="3 4">
    <name type="scientific">Saccharomonospora amisosensis</name>
    <dbReference type="NCBI Taxonomy" id="1128677"/>
    <lineage>
        <taxon>Bacteria</taxon>
        <taxon>Bacillati</taxon>
        <taxon>Actinomycetota</taxon>
        <taxon>Actinomycetes</taxon>
        <taxon>Pseudonocardiales</taxon>
        <taxon>Pseudonocardiaceae</taxon>
        <taxon>Saccharomonospora</taxon>
    </lineage>
</organism>
<comment type="caution">
    <text evidence="3">The sequence shown here is derived from an EMBL/GenBank/DDBJ whole genome shotgun (WGS) entry which is preliminary data.</text>
</comment>
<evidence type="ECO:0000313" key="3">
    <source>
        <dbReference type="EMBL" id="NIJ10139.1"/>
    </source>
</evidence>
<feature type="domain" description="ANTAR" evidence="2">
    <location>
        <begin position="1"/>
        <end position="34"/>
    </location>
</feature>
<proteinExistence type="predicted"/>
<dbReference type="EMBL" id="JAAOYM010000001">
    <property type="protein sequence ID" value="NIJ10139.1"/>
    <property type="molecule type" value="Genomic_DNA"/>
</dbReference>
<feature type="region of interest" description="Disordered" evidence="1">
    <location>
        <begin position="33"/>
        <end position="102"/>
    </location>
</feature>
<dbReference type="Proteomes" id="UP000545493">
    <property type="component" value="Unassembled WGS sequence"/>
</dbReference>
<sequence length="102" mass="10448">MARRRCSPNEAVEILRKPARDSDVKLRALTTSLVKGVADNGGAQDSRAGAQDSRAGAQDSRAGAQDSRAGAQDSRAGAQDSRAGAQDSRAGAGDSRVSRPLG</sequence>
<dbReference type="Gene3D" id="1.10.10.10">
    <property type="entry name" value="Winged helix-like DNA-binding domain superfamily/Winged helix DNA-binding domain"/>
    <property type="match status" value="1"/>
</dbReference>
<gene>
    <name evidence="3" type="ORF">FHU38_000483</name>
</gene>
<keyword evidence="4" id="KW-1185">Reference proteome</keyword>
<evidence type="ECO:0000259" key="2">
    <source>
        <dbReference type="PROSITE" id="PS50921"/>
    </source>
</evidence>
<dbReference type="GO" id="GO:0003723">
    <property type="term" value="F:RNA binding"/>
    <property type="evidence" value="ECO:0007669"/>
    <property type="project" value="InterPro"/>
</dbReference>
<evidence type="ECO:0000256" key="1">
    <source>
        <dbReference type="SAM" id="MobiDB-lite"/>
    </source>
</evidence>
<dbReference type="InterPro" id="IPR036388">
    <property type="entry name" value="WH-like_DNA-bd_sf"/>
</dbReference>
<reference evidence="3 4" key="1">
    <citation type="submission" date="2020-03" db="EMBL/GenBank/DDBJ databases">
        <title>Sequencing the genomes of 1000 actinobacteria strains.</title>
        <authorList>
            <person name="Klenk H.-P."/>
        </authorList>
    </citation>
    <scope>NUCLEOTIDE SEQUENCE [LARGE SCALE GENOMIC DNA]</scope>
    <source>
        <strain evidence="3 4">DSM 45685</strain>
    </source>
</reference>
<dbReference type="PROSITE" id="PS50921">
    <property type="entry name" value="ANTAR"/>
    <property type="match status" value="1"/>
</dbReference>
<dbReference type="AlphaFoldDB" id="A0A7X5UM04"/>
<dbReference type="RefSeq" id="WP_167166054.1">
    <property type="nucleotide sequence ID" value="NZ_JAAOYM010000001.1"/>
</dbReference>
<name>A0A7X5UM04_9PSEU</name>
<protein>
    <recommendedName>
        <fullName evidence="2">ANTAR domain-containing protein</fullName>
    </recommendedName>
</protein>
<accession>A0A7X5UM04</accession>
<dbReference type="InterPro" id="IPR005561">
    <property type="entry name" value="ANTAR"/>
</dbReference>